<proteinExistence type="predicted"/>
<protein>
    <recommendedName>
        <fullName evidence="5">50S ribosomal protein L21</fullName>
    </recommendedName>
</protein>
<keyword evidence="4" id="KW-1185">Reference proteome</keyword>
<name>A0A9X1FUP6_9RHOB</name>
<evidence type="ECO:0008006" key="5">
    <source>
        <dbReference type="Google" id="ProtNLM"/>
    </source>
</evidence>
<feature type="transmembrane region" description="Helical" evidence="2">
    <location>
        <begin position="12"/>
        <end position="31"/>
    </location>
</feature>
<evidence type="ECO:0000256" key="2">
    <source>
        <dbReference type="SAM" id="Phobius"/>
    </source>
</evidence>
<evidence type="ECO:0000256" key="1">
    <source>
        <dbReference type="SAM" id="MobiDB-lite"/>
    </source>
</evidence>
<reference evidence="3" key="1">
    <citation type="submission" date="2021-07" db="EMBL/GenBank/DDBJ databases">
        <title>Roseobacter insulae sp. nov., isolated from a tidal flat.</title>
        <authorList>
            <person name="Park S."/>
            <person name="Yoon J.-H."/>
        </authorList>
    </citation>
    <scope>NUCLEOTIDE SEQUENCE</scope>
    <source>
        <strain evidence="3">YSTF-M11</strain>
    </source>
</reference>
<evidence type="ECO:0000313" key="4">
    <source>
        <dbReference type="Proteomes" id="UP001138661"/>
    </source>
</evidence>
<dbReference type="Proteomes" id="UP001138661">
    <property type="component" value="Unassembled WGS sequence"/>
</dbReference>
<dbReference type="EMBL" id="JAHXDN010000002">
    <property type="protein sequence ID" value="MBW4707906.1"/>
    <property type="molecule type" value="Genomic_DNA"/>
</dbReference>
<feature type="compositionally biased region" description="Low complexity" evidence="1">
    <location>
        <begin position="92"/>
        <end position="116"/>
    </location>
</feature>
<gene>
    <name evidence="3" type="ORF">KX928_08920</name>
</gene>
<feature type="compositionally biased region" description="Basic residues" evidence="1">
    <location>
        <begin position="117"/>
        <end position="133"/>
    </location>
</feature>
<keyword evidence="2" id="KW-0812">Transmembrane</keyword>
<accession>A0A9X1FUP6</accession>
<evidence type="ECO:0000313" key="3">
    <source>
        <dbReference type="EMBL" id="MBW4707906.1"/>
    </source>
</evidence>
<dbReference type="RefSeq" id="WP_219501195.1">
    <property type="nucleotide sequence ID" value="NZ_JAHXDN010000002.1"/>
</dbReference>
<keyword evidence="2" id="KW-0472">Membrane</keyword>
<feature type="region of interest" description="Disordered" evidence="1">
    <location>
        <begin position="74"/>
        <end position="166"/>
    </location>
</feature>
<organism evidence="3 4">
    <name type="scientific">Roseobacter insulae</name>
    <dbReference type="NCBI Taxonomy" id="2859783"/>
    <lineage>
        <taxon>Bacteria</taxon>
        <taxon>Pseudomonadati</taxon>
        <taxon>Pseudomonadota</taxon>
        <taxon>Alphaproteobacteria</taxon>
        <taxon>Rhodobacterales</taxon>
        <taxon>Roseobacteraceae</taxon>
        <taxon>Roseobacter</taxon>
    </lineage>
</organism>
<feature type="transmembrane region" description="Helical" evidence="2">
    <location>
        <begin position="37"/>
        <end position="59"/>
    </location>
</feature>
<dbReference type="AlphaFoldDB" id="A0A9X1FUP6"/>
<keyword evidence="2" id="KW-1133">Transmembrane helix</keyword>
<sequence length="225" mass="23210">MDNNQGMIGMALGSWLVALAGGVLAAVLLWVLGGWSFMQGAFAGFVIFVVFGALISWIMTRPLPAPGELNARAAAGDAPEPAKRAETPAPAPVAAAAPAATETPAAAAPKPAAAKTTAKKPAAKKPAAKKAAPKKAAAAKEAGEVSRPAAFSDAPRAGGADDLKRINGVGPKLEETLNSLGIWHFDQVASLTKTDIAWVDERLRFKGRIERDDWVGQAKELAKGD</sequence>
<comment type="caution">
    <text evidence="3">The sequence shown here is derived from an EMBL/GenBank/DDBJ whole genome shotgun (WGS) entry which is preliminary data.</text>
</comment>